<dbReference type="AlphaFoldDB" id="A0AAP0QU99"/>
<keyword evidence="4" id="KW-0812">Transmembrane</keyword>
<keyword evidence="4" id="KW-1133">Transmembrane helix</keyword>
<keyword evidence="4" id="KW-0472">Membrane</keyword>
<protein>
    <submittedName>
        <fullName evidence="5">Uncharacterized protein</fullName>
    </submittedName>
</protein>
<dbReference type="GO" id="GO:0006412">
    <property type="term" value="P:translation"/>
    <property type="evidence" value="ECO:0007669"/>
    <property type="project" value="InterPro"/>
</dbReference>
<dbReference type="GO" id="GO:1990904">
    <property type="term" value="C:ribonucleoprotein complex"/>
    <property type="evidence" value="ECO:0007669"/>
    <property type="project" value="UniProtKB-KW"/>
</dbReference>
<dbReference type="InterPro" id="IPR037229">
    <property type="entry name" value="Ribosomal_bL35_sf"/>
</dbReference>
<dbReference type="Proteomes" id="UP001428341">
    <property type="component" value="Unassembled WGS sequence"/>
</dbReference>
<accession>A0AAP0QU99</accession>
<evidence type="ECO:0000256" key="1">
    <source>
        <dbReference type="ARBA" id="ARBA00006598"/>
    </source>
</evidence>
<keyword evidence="3" id="KW-0687">Ribonucleoprotein</keyword>
<evidence type="ECO:0000313" key="6">
    <source>
        <dbReference type="Proteomes" id="UP001428341"/>
    </source>
</evidence>
<dbReference type="EMBL" id="JBCGBO010000003">
    <property type="protein sequence ID" value="KAK9214904.1"/>
    <property type="molecule type" value="Genomic_DNA"/>
</dbReference>
<organism evidence="5 6">
    <name type="scientific">Citrus x changshan-huyou</name>
    <dbReference type="NCBI Taxonomy" id="2935761"/>
    <lineage>
        <taxon>Eukaryota</taxon>
        <taxon>Viridiplantae</taxon>
        <taxon>Streptophyta</taxon>
        <taxon>Embryophyta</taxon>
        <taxon>Tracheophyta</taxon>
        <taxon>Spermatophyta</taxon>
        <taxon>Magnoliopsida</taxon>
        <taxon>eudicotyledons</taxon>
        <taxon>Gunneridae</taxon>
        <taxon>Pentapetalae</taxon>
        <taxon>rosids</taxon>
        <taxon>malvids</taxon>
        <taxon>Sapindales</taxon>
        <taxon>Rutaceae</taxon>
        <taxon>Aurantioideae</taxon>
        <taxon>Citrus</taxon>
    </lineage>
</organism>
<dbReference type="InterPro" id="IPR021137">
    <property type="entry name" value="Ribosomal_bL35-like"/>
</dbReference>
<feature type="transmembrane region" description="Helical" evidence="4">
    <location>
        <begin position="220"/>
        <end position="241"/>
    </location>
</feature>
<dbReference type="GO" id="GO:0003735">
    <property type="term" value="F:structural constituent of ribosome"/>
    <property type="evidence" value="ECO:0007669"/>
    <property type="project" value="InterPro"/>
</dbReference>
<feature type="transmembrane region" description="Helical" evidence="4">
    <location>
        <begin position="187"/>
        <end position="208"/>
    </location>
</feature>
<name>A0AAP0QU99_9ROSI</name>
<dbReference type="PANTHER" id="PTHR36400">
    <property type="entry name" value="RIBOSOMAL PROTEIN L35"/>
    <property type="match status" value="1"/>
</dbReference>
<proteinExistence type="inferred from homology"/>
<dbReference type="GO" id="GO:0005840">
    <property type="term" value="C:ribosome"/>
    <property type="evidence" value="ECO:0007669"/>
    <property type="project" value="UniProtKB-KW"/>
</dbReference>
<dbReference type="Gene3D" id="4.10.410.60">
    <property type="match status" value="1"/>
</dbReference>
<evidence type="ECO:0000256" key="4">
    <source>
        <dbReference type="SAM" id="Phobius"/>
    </source>
</evidence>
<sequence length="276" mass="31810">MQRLCNKLRTLTLSSSRRLLFQSHAPIHRPFHSAPSSKWRLSPLFNYPSSSSSHITRCCSYPSPSLAAAPSLCSFRLPLSFIQVRHVSSRDRKKRRKPVTPVTSKVKKIKMKSYSSYKSRFRTMNDGQVRRWHEGKRHNAHLKVWDIIVEVKKIKKETQTTCVSSSRLCQGDEETELLWLTLQKSRYCYHVHLCFSFIALLTALRTSAMNTAMEKLGQKLVAILLLAMLMIIVFTALPAAVEAARADRFHPDWDWKCCHMFPVCCPAQQLNEIHNP</sequence>
<gene>
    <name evidence="5" type="ORF">WN944_006904</name>
</gene>
<comment type="caution">
    <text evidence="5">The sequence shown here is derived from an EMBL/GenBank/DDBJ whole genome shotgun (WGS) entry which is preliminary data.</text>
</comment>
<keyword evidence="2" id="KW-0689">Ribosomal protein</keyword>
<reference evidence="5 6" key="1">
    <citation type="submission" date="2024-05" db="EMBL/GenBank/DDBJ databases">
        <title>Haplotype-resolved chromosome-level genome assembly of Huyou (Citrus changshanensis).</title>
        <authorList>
            <person name="Miao C."/>
            <person name="Chen W."/>
            <person name="Wu Y."/>
            <person name="Wang L."/>
            <person name="Zhao S."/>
            <person name="Grierson D."/>
            <person name="Xu C."/>
            <person name="Chen K."/>
        </authorList>
    </citation>
    <scope>NUCLEOTIDE SEQUENCE [LARGE SCALE GENOMIC DNA]</scope>
    <source>
        <strain evidence="5">01-14</strain>
        <tissue evidence="5">Leaf</tissue>
    </source>
</reference>
<comment type="similarity">
    <text evidence="1">Belongs to the bacterial ribosomal protein bL35 family.</text>
</comment>
<evidence type="ECO:0000256" key="3">
    <source>
        <dbReference type="ARBA" id="ARBA00023274"/>
    </source>
</evidence>
<dbReference type="PANTHER" id="PTHR36400:SF1">
    <property type="entry name" value="RIBOSOMAL PROTEIN L35"/>
    <property type="match status" value="1"/>
</dbReference>
<evidence type="ECO:0000313" key="5">
    <source>
        <dbReference type="EMBL" id="KAK9214904.1"/>
    </source>
</evidence>
<dbReference type="Pfam" id="PF01632">
    <property type="entry name" value="Ribosomal_L35p"/>
    <property type="match status" value="1"/>
</dbReference>
<evidence type="ECO:0000256" key="2">
    <source>
        <dbReference type="ARBA" id="ARBA00022980"/>
    </source>
</evidence>
<keyword evidence="6" id="KW-1185">Reference proteome</keyword>
<dbReference type="SUPFAM" id="SSF143034">
    <property type="entry name" value="L35p-like"/>
    <property type="match status" value="1"/>
</dbReference>